<dbReference type="OrthoDB" id="22703at10239"/>
<reference evidence="2" key="2">
    <citation type="submission" date="2013-03" db="EMBL/GenBank/DDBJ databases">
        <title>The Cellulophaga phages: a novel, diverse, and globally ubiquitous model system.</title>
        <authorList>
            <person name="Holmfeldt K."/>
            <person name="Solonenko N."/>
            <person name="Shah M."/>
            <person name="Corrier K."/>
            <person name="Riemann L."/>
            <person name="VerBerkmoes N.C."/>
            <person name="Sullivan M.B."/>
        </authorList>
    </citation>
    <scope>NUCLEOTIDE SEQUENCE [LARGE SCALE GENOMIC DNA]</scope>
</reference>
<dbReference type="RefSeq" id="YP_008241259.1">
    <property type="nucleotide sequence ID" value="NC_021794.1"/>
</dbReference>
<protein>
    <submittedName>
        <fullName evidence="1">Uncharacterized protein</fullName>
    </submittedName>
</protein>
<gene>
    <name evidence="1" type="ORF">Phi18:3_gp066</name>
</gene>
<dbReference type="Proteomes" id="UP000014728">
    <property type="component" value="Segment"/>
</dbReference>
<evidence type="ECO:0000313" key="2">
    <source>
        <dbReference type="Proteomes" id="UP000014728"/>
    </source>
</evidence>
<keyword evidence="2" id="KW-1185">Reference proteome</keyword>
<dbReference type="KEGG" id="vg:16797234"/>
<reference evidence="1 2" key="1">
    <citation type="journal article" date="2013" name="Proc. Natl. Acad. Sci. U.S.A.">
        <title>Twelve previously unknown phage genera are ubiquitous in global oceans.</title>
        <authorList>
            <person name="Holmfeldt K."/>
            <person name="Solonenko N."/>
            <person name="Shah M."/>
            <person name="Corrier K."/>
            <person name="Riemann L."/>
            <person name="Verberkmoes N.C."/>
            <person name="Sullivan M.B."/>
        </authorList>
    </citation>
    <scope>NUCLEOTIDE SEQUENCE [LARGE SCALE GENOMIC DNA]</scope>
    <source>
        <strain evidence="1">Phi18:3</strain>
    </source>
</reference>
<accession>S0A336</accession>
<evidence type="ECO:0000313" key="1">
    <source>
        <dbReference type="EMBL" id="AGO48578.1"/>
    </source>
</evidence>
<dbReference type="EMBL" id="KC821620">
    <property type="protein sequence ID" value="AGO48578.1"/>
    <property type="molecule type" value="Genomic_DNA"/>
</dbReference>
<name>S0A336_9CAUD</name>
<organism evidence="1 2">
    <name type="scientific">Cellulophaga phage phi18:3</name>
    <dbReference type="NCBI Taxonomy" id="1327983"/>
    <lineage>
        <taxon>Viruses</taxon>
        <taxon>Duplodnaviria</taxon>
        <taxon>Heunggongvirae</taxon>
        <taxon>Uroviricota</taxon>
        <taxon>Caudoviricetes</taxon>
        <taxon>Pachyviridae</taxon>
        <taxon>Baltivirus</taxon>
        <taxon>Baltivirus phi18tres</taxon>
    </lineage>
</organism>
<proteinExistence type="predicted"/>
<dbReference type="GeneID" id="16797234"/>
<sequence>MLFNFKRLIVKLLSNGKVILEPKEYANVLETIKSQKKLLASNNFYMEKWTKEINALNKELEIKETELNESHCGGCVKN</sequence>